<keyword evidence="5" id="KW-0119">Carbohydrate metabolism</keyword>
<evidence type="ECO:0000256" key="2">
    <source>
        <dbReference type="ARBA" id="ARBA00006906"/>
    </source>
</evidence>
<dbReference type="RefSeq" id="WP_013350472.1">
    <property type="nucleotide sequence ID" value="NC_014550.1"/>
</dbReference>
<protein>
    <submittedName>
        <fullName evidence="6">2-dehydro-3-deoxy-6-phosphogalactonate aldolase</fullName>
        <ecNumber evidence="6">4.1.2.21</ecNumber>
    </submittedName>
</protein>
<dbReference type="InterPro" id="IPR013785">
    <property type="entry name" value="Aldolase_TIM"/>
</dbReference>
<evidence type="ECO:0000256" key="3">
    <source>
        <dbReference type="ARBA" id="ARBA00011233"/>
    </source>
</evidence>
<dbReference type="Gene3D" id="3.20.20.70">
    <property type="entry name" value="Aldolase class I"/>
    <property type="match status" value="1"/>
</dbReference>
<gene>
    <name evidence="6" type="primary">dgoA</name>
    <name evidence="6" type="ordered locus">AARI_31740</name>
</gene>
<dbReference type="NCBIfam" id="NF006600">
    <property type="entry name" value="PRK09140.1"/>
    <property type="match status" value="1"/>
</dbReference>
<evidence type="ECO:0000256" key="1">
    <source>
        <dbReference type="ARBA" id="ARBA00004761"/>
    </source>
</evidence>
<comment type="subunit">
    <text evidence="3">Homotrimer.</text>
</comment>
<organism evidence="6 7">
    <name type="scientific">Glutamicibacter arilaitensis (strain DSM 16368 / CIP 108037 / IAM 15318 / JCM 13566 / NCIMB 14258 / Re117)</name>
    <name type="common">Arthrobacter arilaitensis</name>
    <dbReference type="NCBI Taxonomy" id="861360"/>
    <lineage>
        <taxon>Bacteria</taxon>
        <taxon>Bacillati</taxon>
        <taxon>Actinomycetota</taxon>
        <taxon>Actinomycetes</taxon>
        <taxon>Micrococcales</taxon>
        <taxon>Micrococcaceae</taxon>
        <taxon>Glutamicibacter</taxon>
    </lineage>
</organism>
<dbReference type="CDD" id="cd00452">
    <property type="entry name" value="KDPG_aldolase"/>
    <property type="match status" value="1"/>
</dbReference>
<dbReference type="GO" id="GO:0008674">
    <property type="term" value="F:2-dehydro-3-deoxy-6-phosphogalactonate aldolase activity"/>
    <property type="evidence" value="ECO:0007669"/>
    <property type="project" value="UniProtKB-EC"/>
</dbReference>
<sequence>MNELTTTLKAAGLVAILRGLHPSEAQGVGEALYASGFRSLEVPLNSPEPLKSIEILRGALPEDAVVGAGTVLTVDQVRSCHEAGSQIIVSPNTNVRVIQETVALGMDSFPGAATPSNAFDAIEAGATNVKIFPAEQVGLAGFKAWTAVIPSGIGLIPVGGINEENMAQWLEAGATGFGIGSSLYKSGRSLEDLKTRAGNLVSAYQTIHEMRKSA</sequence>
<evidence type="ECO:0000313" key="7">
    <source>
        <dbReference type="Proteomes" id="UP000006878"/>
    </source>
</evidence>
<comment type="pathway">
    <text evidence="1">Carbohydrate acid metabolism.</text>
</comment>
<accession>A0ABM9Q131</accession>
<dbReference type="InterPro" id="IPR000887">
    <property type="entry name" value="Aldlse_KDPG_KHG"/>
</dbReference>
<dbReference type="EMBL" id="FQ311875">
    <property type="protein sequence ID" value="CBT77373.1"/>
    <property type="molecule type" value="Genomic_DNA"/>
</dbReference>
<proteinExistence type="inferred from homology"/>
<dbReference type="PANTHER" id="PTHR30246:SF1">
    <property type="entry name" value="2-DEHYDRO-3-DEOXY-6-PHOSPHOGALACTONATE ALDOLASE-RELATED"/>
    <property type="match status" value="1"/>
</dbReference>
<keyword evidence="7" id="KW-1185">Reference proteome</keyword>
<evidence type="ECO:0000256" key="4">
    <source>
        <dbReference type="ARBA" id="ARBA00023239"/>
    </source>
</evidence>
<dbReference type="SUPFAM" id="SSF51569">
    <property type="entry name" value="Aldolase"/>
    <property type="match status" value="1"/>
</dbReference>
<dbReference type="EC" id="4.1.2.21" evidence="6"/>
<reference evidence="7" key="2">
    <citation type="submission" date="2010-07" db="EMBL/GenBank/DDBJ databases">
        <title>Complete genome sequence of Arthrobacter arilaitensis (strain DSM 16368 / CIP 108037 / JCM 13566 / Re117).</title>
        <authorList>
            <person name="Genoscope."/>
        </authorList>
    </citation>
    <scope>NUCLEOTIDE SEQUENCE [LARGE SCALE GENOMIC DNA]</scope>
    <source>
        <strain evidence="7">DSM 16368 / CIP 108037 / IAM 15318 / JCM 13566 / Re117</strain>
    </source>
</reference>
<evidence type="ECO:0000313" key="6">
    <source>
        <dbReference type="EMBL" id="CBT77373.1"/>
    </source>
</evidence>
<evidence type="ECO:0000256" key="5">
    <source>
        <dbReference type="ARBA" id="ARBA00023277"/>
    </source>
</evidence>
<dbReference type="GeneID" id="303186718"/>
<comment type="similarity">
    <text evidence="2">Belongs to the KHG/KDPG aldolase family.</text>
</comment>
<keyword evidence="4 6" id="KW-0456">Lyase</keyword>
<reference evidence="7" key="1">
    <citation type="journal article" date="2010" name="PLoS ONE">
        <title>The Arthrobacter arilaitensis Re117 genome sequence reveals its genetic adaptation to the surface of cheese.</title>
        <authorList>
            <person name="Monnet C."/>
            <person name="Loux V."/>
            <person name="Gibrat J.F."/>
            <person name="Spinnler E."/>
            <person name="Barbe V."/>
            <person name="Vacherie B."/>
            <person name="Gavory F."/>
            <person name="Gourbeyre E."/>
            <person name="Siguier P."/>
            <person name="Chandler M."/>
            <person name="Elleuch R."/>
            <person name="Irlinger F."/>
            <person name="Vallaeys T."/>
        </authorList>
    </citation>
    <scope>NUCLEOTIDE SEQUENCE</scope>
    <source>
        <strain evidence="7">DSM 16368 / CIP 108037 / IAM 15318 / JCM 13566 / Re117</strain>
    </source>
</reference>
<dbReference type="Pfam" id="PF01081">
    <property type="entry name" value="Aldolase"/>
    <property type="match status" value="1"/>
</dbReference>
<name>A0ABM9Q131_GLUAR</name>
<dbReference type="PANTHER" id="PTHR30246">
    <property type="entry name" value="2-KETO-3-DEOXY-6-PHOSPHOGLUCONATE ALDOLASE"/>
    <property type="match status" value="1"/>
</dbReference>
<dbReference type="Proteomes" id="UP000006878">
    <property type="component" value="Chromosome"/>
</dbReference>